<evidence type="ECO:0000313" key="1">
    <source>
        <dbReference type="EMBL" id="KNC73167.1"/>
    </source>
</evidence>
<dbReference type="OrthoDB" id="10257284at2759"/>
<dbReference type="InterPro" id="IPR029033">
    <property type="entry name" value="His_PPase_superfam"/>
</dbReference>
<dbReference type="GeneID" id="25914778"/>
<dbReference type="Proteomes" id="UP000054560">
    <property type="component" value="Unassembled WGS sequence"/>
</dbReference>
<keyword evidence="2" id="KW-1185">Reference proteome</keyword>
<name>A0A0L0F8X8_9EUKA</name>
<reference evidence="1 2" key="1">
    <citation type="submission" date="2011-02" db="EMBL/GenBank/DDBJ databases">
        <title>The Genome Sequence of Sphaeroforma arctica JP610.</title>
        <authorList>
            <consortium name="The Broad Institute Genome Sequencing Platform"/>
            <person name="Russ C."/>
            <person name="Cuomo C."/>
            <person name="Young S.K."/>
            <person name="Zeng Q."/>
            <person name="Gargeya S."/>
            <person name="Alvarado L."/>
            <person name="Berlin A."/>
            <person name="Chapman S.B."/>
            <person name="Chen Z."/>
            <person name="Freedman E."/>
            <person name="Gellesch M."/>
            <person name="Goldberg J."/>
            <person name="Griggs A."/>
            <person name="Gujja S."/>
            <person name="Heilman E."/>
            <person name="Heiman D."/>
            <person name="Howarth C."/>
            <person name="Mehta T."/>
            <person name="Neiman D."/>
            <person name="Pearson M."/>
            <person name="Roberts A."/>
            <person name="Saif S."/>
            <person name="Shea T."/>
            <person name="Shenoy N."/>
            <person name="Sisk P."/>
            <person name="Stolte C."/>
            <person name="Sykes S."/>
            <person name="White J."/>
            <person name="Yandava C."/>
            <person name="Burger G."/>
            <person name="Gray M.W."/>
            <person name="Holland P.W.H."/>
            <person name="King N."/>
            <person name="Lang F.B.F."/>
            <person name="Roger A.J."/>
            <person name="Ruiz-Trillo I."/>
            <person name="Haas B."/>
            <person name="Nusbaum C."/>
            <person name="Birren B."/>
        </authorList>
    </citation>
    <scope>NUCLEOTIDE SEQUENCE [LARGE SCALE GENOMIC DNA]</scope>
    <source>
        <strain evidence="1 2">JP610</strain>
    </source>
</reference>
<evidence type="ECO:0000313" key="2">
    <source>
        <dbReference type="Proteomes" id="UP000054560"/>
    </source>
</evidence>
<protein>
    <submittedName>
        <fullName evidence="1">Uncharacterized protein</fullName>
    </submittedName>
</protein>
<dbReference type="AlphaFoldDB" id="A0A0L0F8X8"/>
<organism evidence="1 2">
    <name type="scientific">Sphaeroforma arctica JP610</name>
    <dbReference type="NCBI Taxonomy" id="667725"/>
    <lineage>
        <taxon>Eukaryota</taxon>
        <taxon>Ichthyosporea</taxon>
        <taxon>Ichthyophonida</taxon>
        <taxon>Sphaeroforma</taxon>
    </lineage>
</organism>
<sequence length="53" mass="5863">MLNEKEYVIPGCSDLYCPLEEAKQILGQHLDGCAFENICHNPKADGDGVKIEL</sequence>
<dbReference type="SUPFAM" id="SSF53254">
    <property type="entry name" value="Phosphoglycerate mutase-like"/>
    <property type="match status" value="1"/>
</dbReference>
<dbReference type="RefSeq" id="XP_014147069.1">
    <property type="nucleotide sequence ID" value="XM_014291594.1"/>
</dbReference>
<proteinExistence type="predicted"/>
<dbReference type="EMBL" id="KQ245979">
    <property type="protein sequence ID" value="KNC73167.1"/>
    <property type="molecule type" value="Genomic_DNA"/>
</dbReference>
<accession>A0A0L0F8X8</accession>
<gene>
    <name evidence="1" type="ORF">SARC_14274</name>
</gene>